<feature type="transmembrane region" description="Helical" evidence="6">
    <location>
        <begin position="14"/>
        <end position="35"/>
    </location>
</feature>
<dbReference type="RefSeq" id="WP_306156406.1">
    <property type="nucleotide sequence ID" value="NZ_CP132314.1"/>
</dbReference>
<dbReference type="EMBL" id="CP132314">
    <property type="protein sequence ID" value="WLS01480.1"/>
    <property type="molecule type" value="Genomic_DNA"/>
</dbReference>
<evidence type="ECO:0000256" key="2">
    <source>
        <dbReference type="ARBA" id="ARBA00022475"/>
    </source>
</evidence>
<comment type="subcellular location">
    <subcellularLocation>
        <location evidence="1">Cell membrane</location>
        <topology evidence="1">Multi-pass membrane protein</topology>
    </subcellularLocation>
</comment>
<dbReference type="Proteomes" id="UP001225788">
    <property type="component" value="Chromosome"/>
</dbReference>
<dbReference type="PANTHER" id="PTHR30250">
    <property type="entry name" value="PST FAMILY PREDICTED COLANIC ACID TRANSPORTER"/>
    <property type="match status" value="1"/>
</dbReference>
<gene>
    <name evidence="7" type="ORF">Q9315_08390</name>
</gene>
<dbReference type="InterPro" id="IPR050833">
    <property type="entry name" value="Poly_Biosynth_Transport"/>
</dbReference>
<feature type="transmembrane region" description="Helical" evidence="6">
    <location>
        <begin position="362"/>
        <end position="380"/>
    </location>
</feature>
<feature type="transmembrane region" description="Helical" evidence="6">
    <location>
        <begin position="288"/>
        <end position="311"/>
    </location>
</feature>
<evidence type="ECO:0000256" key="5">
    <source>
        <dbReference type="ARBA" id="ARBA00023136"/>
    </source>
</evidence>
<keyword evidence="2" id="KW-1003">Cell membrane</keyword>
<sequence>MNLKPLSTIFNRPLGKLAVGSVGGYTIVLLLSPVMTRLYTPEEFGQFAIFSSIVAVASVFMSLSLELGILSAKRRSEASRYAFLAVATVVVMTLAMCMVLLLLDGLGVTLGLPRWVQALAVLSCLIASLTSIAINWSIYSRNSNLAARAIFSSLSGRSVMQVGLGYLYGGLWGLAIGEIAGRFLALSVAINQRIKYSLKLLTTRKKLTSADSAAIRPYAFYITPSAAIDTALVWLPAPLFSIFFGPLAGGLVAMTQRFGSVPLTILNQSLGQLFHRRTAEKLGSDNAYLLRFVLLYFGGFLFLTIIAVFLLIWQGEAIFRLLLGEAWSNTYIAAIALAPLYFFQFVSLLTNRVILVAGRANIKLLTSFAQLCALFFSVFYAKSMNFPWETALFGAAVCLALTQGLTILYAFNLLHQKNDGGRPAPSAVEN</sequence>
<feature type="transmembrane region" description="Helical" evidence="6">
    <location>
        <begin position="47"/>
        <end position="69"/>
    </location>
</feature>
<dbReference type="Pfam" id="PF13440">
    <property type="entry name" value="Polysacc_synt_3"/>
    <property type="match status" value="1"/>
</dbReference>
<evidence type="ECO:0000256" key="6">
    <source>
        <dbReference type="SAM" id="Phobius"/>
    </source>
</evidence>
<reference evidence="7 8" key="1">
    <citation type="submission" date="2023-08" db="EMBL/GenBank/DDBJ databases">
        <title>Pathogen: clinical or host-associated sample.</title>
        <authorList>
            <person name="Hergert J."/>
            <person name="Casey R."/>
            <person name="Wagner J."/>
            <person name="Young E.L."/>
            <person name="Oakeson K.F."/>
        </authorList>
    </citation>
    <scope>NUCLEOTIDE SEQUENCE [LARGE SCALE GENOMIC DNA]</scope>
    <source>
        <strain evidence="7 8">UPHL-collab-2</strain>
    </source>
</reference>
<dbReference type="PANTHER" id="PTHR30250:SF28">
    <property type="entry name" value="POLYSACCHARIDE BIOSYNTHESIS PROTEIN"/>
    <property type="match status" value="1"/>
</dbReference>
<keyword evidence="4 6" id="KW-1133">Transmembrane helix</keyword>
<feature type="transmembrane region" description="Helical" evidence="6">
    <location>
        <begin position="81"/>
        <end position="103"/>
    </location>
</feature>
<accession>A0ABY9JYT9</accession>
<evidence type="ECO:0000313" key="8">
    <source>
        <dbReference type="Proteomes" id="UP001225788"/>
    </source>
</evidence>
<evidence type="ECO:0000256" key="3">
    <source>
        <dbReference type="ARBA" id="ARBA00022692"/>
    </source>
</evidence>
<feature type="transmembrane region" description="Helical" evidence="6">
    <location>
        <begin position="331"/>
        <end position="350"/>
    </location>
</feature>
<protein>
    <submittedName>
        <fullName evidence="7">Oligosaccharide flippase family protein</fullName>
    </submittedName>
</protein>
<proteinExistence type="predicted"/>
<evidence type="ECO:0000313" key="7">
    <source>
        <dbReference type="EMBL" id="WLS01480.1"/>
    </source>
</evidence>
<keyword evidence="5 6" id="KW-0472">Membrane</keyword>
<feature type="transmembrane region" description="Helical" evidence="6">
    <location>
        <begin position="170"/>
        <end position="190"/>
    </location>
</feature>
<keyword evidence="3 6" id="KW-0812">Transmembrane</keyword>
<feature type="transmembrane region" description="Helical" evidence="6">
    <location>
        <begin position="392"/>
        <end position="414"/>
    </location>
</feature>
<organism evidence="7 8">
    <name type="scientific">Shinella oryzae</name>
    <dbReference type="NCBI Taxonomy" id="2871820"/>
    <lineage>
        <taxon>Bacteria</taxon>
        <taxon>Pseudomonadati</taxon>
        <taxon>Pseudomonadota</taxon>
        <taxon>Alphaproteobacteria</taxon>
        <taxon>Hyphomicrobiales</taxon>
        <taxon>Rhizobiaceae</taxon>
        <taxon>Shinella</taxon>
    </lineage>
</organism>
<feature type="transmembrane region" description="Helical" evidence="6">
    <location>
        <begin position="115"/>
        <end position="138"/>
    </location>
</feature>
<keyword evidence="8" id="KW-1185">Reference proteome</keyword>
<evidence type="ECO:0000256" key="1">
    <source>
        <dbReference type="ARBA" id="ARBA00004651"/>
    </source>
</evidence>
<name>A0ABY9JYT9_9HYPH</name>
<evidence type="ECO:0000256" key="4">
    <source>
        <dbReference type="ARBA" id="ARBA00022989"/>
    </source>
</evidence>